<feature type="active site" description="Proton donor/acceptor" evidence="1">
    <location>
        <position position="117"/>
    </location>
</feature>
<dbReference type="EMBL" id="QDGZ01000003">
    <property type="protein sequence ID" value="PVG83395.1"/>
    <property type="molecule type" value="Genomic_DNA"/>
</dbReference>
<proteinExistence type="predicted"/>
<feature type="region of interest" description="Disordered" evidence="3">
    <location>
        <begin position="1"/>
        <end position="32"/>
    </location>
</feature>
<evidence type="ECO:0000256" key="3">
    <source>
        <dbReference type="SAM" id="MobiDB-lite"/>
    </source>
</evidence>
<protein>
    <submittedName>
        <fullName evidence="4">Histidine phosphatase family protein</fullName>
    </submittedName>
</protein>
<evidence type="ECO:0000256" key="1">
    <source>
        <dbReference type="PIRSR" id="PIRSR613078-1"/>
    </source>
</evidence>
<feature type="compositionally biased region" description="Basic residues" evidence="3">
    <location>
        <begin position="19"/>
        <end position="32"/>
    </location>
</feature>
<dbReference type="PANTHER" id="PTHR48100">
    <property type="entry name" value="BROAD-SPECIFICITY PHOSPHATASE YOR283W-RELATED"/>
    <property type="match status" value="1"/>
</dbReference>
<sequence>MARLPRDRAARRRDQPRRDGRRLRRHGRHRRGVTAHRTLVLVRHGRTAWNAEQRAQGHSDVPLDEVGHRQAAALAPAIAALSPVSLRTSDLTRARQTAAYLAEATGLVPVEDPRLREYDLGLRTGMTMPEYAEAFPDEYAAFRQGRYEVVPGGESTAEVVARVCEAACESFEALTPGECGVVVAHGAALKVSVVSLLGWDESQAATLQGLDNCGWVVLDDSGHDWRLRLVAYNRTAPDFASPSPIG</sequence>
<dbReference type="AlphaFoldDB" id="A0A2T8FCH2"/>
<feature type="binding site" evidence="2">
    <location>
        <position position="93"/>
    </location>
    <ligand>
        <name>substrate</name>
    </ligand>
</feature>
<feature type="compositionally biased region" description="Basic and acidic residues" evidence="3">
    <location>
        <begin position="1"/>
        <end position="18"/>
    </location>
</feature>
<dbReference type="SUPFAM" id="SSF53254">
    <property type="entry name" value="Phosphoglycerate mutase-like"/>
    <property type="match status" value="1"/>
</dbReference>
<dbReference type="Gene3D" id="3.40.50.1240">
    <property type="entry name" value="Phosphoglycerate mutase-like"/>
    <property type="match status" value="1"/>
</dbReference>
<name>A0A2T8FCH2_9ACTN</name>
<dbReference type="GO" id="GO:0016791">
    <property type="term" value="F:phosphatase activity"/>
    <property type="evidence" value="ECO:0007669"/>
    <property type="project" value="TreeGrafter"/>
</dbReference>
<keyword evidence="5" id="KW-1185">Reference proteome</keyword>
<evidence type="ECO:0000313" key="4">
    <source>
        <dbReference type="EMBL" id="PVG83395.1"/>
    </source>
</evidence>
<dbReference type="InterPro" id="IPR013078">
    <property type="entry name" value="His_Pase_superF_clade-1"/>
</dbReference>
<dbReference type="SMART" id="SM00855">
    <property type="entry name" value="PGAM"/>
    <property type="match status" value="1"/>
</dbReference>
<dbReference type="CDD" id="cd07067">
    <property type="entry name" value="HP_PGM_like"/>
    <property type="match status" value="1"/>
</dbReference>
<gene>
    <name evidence="4" type="ORF">DDE18_08885</name>
</gene>
<evidence type="ECO:0000313" key="5">
    <source>
        <dbReference type="Proteomes" id="UP000246018"/>
    </source>
</evidence>
<dbReference type="PANTHER" id="PTHR48100:SF62">
    <property type="entry name" value="GLUCOSYL-3-PHOSPHOGLYCERATE PHOSPHATASE"/>
    <property type="match status" value="1"/>
</dbReference>
<reference evidence="4 5" key="1">
    <citation type="submission" date="2018-04" db="EMBL/GenBank/DDBJ databases">
        <title>Genome of Nocardioides gansuensis WSJ-1.</title>
        <authorList>
            <person name="Wu S."/>
            <person name="Wang G."/>
        </authorList>
    </citation>
    <scope>NUCLEOTIDE SEQUENCE [LARGE SCALE GENOMIC DNA]</scope>
    <source>
        <strain evidence="4 5">WSJ-1</strain>
    </source>
</reference>
<dbReference type="InterPro" id="IPR029033">
    <property type="entry name" value="His_PPase_superfam"/>
</dbReference>
<dbReference type="Proteomes" id="UP000246018">
    <property type="component" value="Unassembled WGS sequence"/>
</dbReference>
<accession>A0A2T8FCH2</accession>
<feature type="active site" description="Tele-phosphohistidine intermediate" evidence="1">
    <location>
        <position position="44"/>
    </location>
</feature>
<dbReference type="GO" id="GO:0005737">
    <property type="term" value="C:cytoplasm"/>
    <property type="evidence" value="ECO:0007669"/>
    <property type="project" value="TreeGrafter"/>
</dbReference>
<feature type="binding site" evidence="2">
    <location>
        <begin position="43"/>
        <end position="50"/>
    </location>
    <ligand>
        <name>substrate</name>
    </ligand>
</feature>
<organism evidence="4 5">
    <name type="scientific">Nocardioides gansuensis</name>
    <dbReference type="NCBI Taxonomy" id="2138300"/>
    <lineage>
        <taxon>Bacteria</taxon>
        <taxon>Bacillati</taxon>
        <taxon>Actinomycetota</taxon>
        <taxon>Actinomycetes</taxon>
        <taxon>Propionibacteriales</taxon>
        <taxon>Nocardioidaceae</taxon>
        <taxon>Nocardioides</taxon>
    </lineage>
</organism>
<dbReference type="Pfam" id="PF00300">
    <property type="entry name" value="His_Phos_1"/>
    <property type="match status" value="1"/>
</dbReference>
<dbReference type="InterPro" id="IPR050275">
    <property type="entry name" value="PGM_Phosphatase"/>
</dbReference>
<comment type="caution">
    <text evidence="4">The sequence shown here is derived from an EMBL/GenBank/DDBJ whole genome shotgun (WGS) entry which is preliminary data.</text>
</comment>
<evidence type="ECO:0000256" key="2">
    <source>
        <dbReference type="PIRSR" id="PIRSR613078-2"/>
    </source>
</evidence>
<dbReference type="OrthoDB" id="4697614at2"/>